<sequence length="148" mass="15420">MRLAEVLDDCRVKIVTVAPDVTLAEATRAMRRDGAAAIVVEGGSCLGVLTAADILGFLAQPTFPADPWLAPVAAALGAKVTTVADEEPVGRAIERMTAAGIDHLPVAAAQGIVVVSLCRLVLAENALLHGEVQYLQNYIDALHDAPND</sequence>
<dbReference type="PROSITE" id="PS51371">
    <property type="entry name" value="CBS"/>
    <property type="match status" value="1"/>
</dbReference>
<dbReference type="InterPro" id="IPR046342">
    <property type="entry name" value="CBS_dom_sf"/>
</dbReference>
<evidence type="ECO:0000256" key="2">
    <source>
        <dbReference type="PROSITE-ProRule" id="PRU00703"/>
    </source>
</evidence>
<dbReference type="SUPFAM" id="SSF54631">
    <property type="entry name" value="CBS-domain pair"/>
    <property type="match status" value="1"/>
</dbReference>
<feature type="domain" description="CBS" evidence="3">
    <location>
        <begin position="9"/>
        <end position="65"/>
    </location>
</feature>
<evidence type="ECO:0000259" key="3">
    <source>
        <dbReference type="PROSITE" id="PS51371"/>
    </source>
</evidence>
<dbReference type="InterPro" id="IPR000644">
    <property type="entry name" value="CBS_dom"/>
</dbReference>
<comment type="caution">
    <text evidence="4">The sequence shown here is derived from an EMBL/GenBank/DDBJ whole genome shotgun (WGS) entry which is preliminary data.</text>
</comment>
<dbReference type="RefSeq" id="WP_183350273.1">
    <property type="nucleotide sequence ID" value="NZ_JACHEO010000008.1"/>
</dbReference>
<accession>A0A840UX09</accession>
<protein>
    <submittedName>
        <fullName evidence="4">CBS domain-containing protein</fullName>
    </submittedName>
</protein>
<dbReference type="PANTHER" id="PTHR43080:SF2">
    <property type="entry name" value="CBS DOMAIN-CONTAINING PROTEIN"/>
    <property type="match status" value="1"/>
</dbReference>
<evidence type="ECO:0000313" key="5">
    <source>
        <dbReference type="Proteomes" id="UP000539642"/>
    </source>
</evidence>
<proteinExistence type="predicted"/>
<name>A0A840UX09_9BACT</name>
<dbReference type="Gene3D" id="3.10.580.10">
    <property type="entry name" value="CBS-domain"/>
    <property type="match status" value="1"/>
</dbReference>
<dbReference type="EMBL" id="JACHEO010000008">
    <property type="protein sequence ID" value="MBB5347974.1"/>
    <property type="molecule type" value="Genomic_DNA"/>
</dbReference>
<organism evidence="4 5">
    <name type="scientific">Desulfoprunum benzoelyticum</name>
    <dbReference type="NCBI Taxonomy" id="1506996"/>
    <lineage>
        <taxon>Bacteria</taxon>
        <taxon>Pseudomonadati</taxon>
        <taxon>Thermodesulfobacteriota</taxon>
        <taxon>Desulfobulbia</taxon>
        <taxon>Desulfobulbales</taxon>
        <taxon>Desulfobulbaceae</taxon>
        <taxon>Desulfoprunum</taxon>
    </lineage>
</organism>
<gene>
    <name evidence="4" type="ORF">HNQ81_001705</name>
</gene>
<dbReference type="CDD" id="cd02205">
    <property type="entry name" value="CBS_pair_SF"/>
    <property type="match status" value="1"/>
</dbReference>
<evidence type="ECO:0000313" key="4">
    <source>
        <dbReference type="EMBL" id="MBB5347974.1"/>
    </source>
</evidence>
<reference evidence="4 5" key="1">
    <citation type="submission" date="2020-08" db="EMBL/GenBank/DDBJ databases">
        <title>Genomic Encyclopedia of Type Strains, Phase IV (KMG-IV): sequencing the most valuable type-strain genomes for metagenomic binning, comparative biology and taxonomic classification.</title>
        <authorList>
            <person name="Goeker M."/>
        </authorList>
    </citation>
    <scope>NUCLEOTIDE SEQUENCE [LARGE SCALE GENOMIC DNA]</scope>
    <source>
        <strain evidence="4 5">DSM 28570</strain>
    </source>
</reference>
<keyword evidence="5" id="KW-1185">Reference proteome</keyword>
<keyword evidence="1 2" id="KW-0129">CBS domain</keyword>
<dbReference type="SMART" id="SM00116">
    <property type="entry name" value="CBS"/>
    <property type="match status" value="2"/>
</dbReference>
<dbReference type="InterPro" id="IPR051257">
    <property type="entry name" value="Diverse_CBS-Domain"/>
</dbReference>
<evidence type="ECO:0000256" key="1">
    <source>
        <dbReference type="ARBA" id="ARBA00023122"/>
    </source>
</evidence>
<dbReference type="Proteomes" id="UP000539642">
    <property type="component" value="Unassembled WGS sequence"/>
</dbReference>
<dbReference type="PANTHER" id="PTHR43080">
    <property type="entry name" value="CBS DOMAIN-CONTAINING PROTEIN CBSX3, MITOCHONDRIAL"/>
    <property type="match status" value="1"/>
</dbReference>
<dbReference type="Pfam" id="PF00571">
    <property type="entry name" value="CBS"/>
    <property type="match status" value="2"/>
</dbReference>
<dbReference type="AlphaFoldDB" id="A0A840UX09"/>